<reference evidence="1 2" key="1">
    <citation type="submission" date="2013-02" db="EMBL/GenBank/DDBJ databases">
        <title>Insights into the proteome of triclosan-resistant Pseudomonas putida TRO1, isolated from activated sludge.</title>
        <authorList>
            <person name="Lolas I.B."/>
            <person name="Almeida B."/>
            <person name="Starnawski P.M."/>
            <person name="Soenderkaer M."/>
            <person name="Nielsen K.L."/>
            <person name="Nielsen J.L."/>
        </authorList>
    </citation>
    <scope>NUCLEOTIDE SEQUENCE [LARGE SCALE GENOMIC DNA]</scope>
    <source>
        <strain evidence="1 2">TRO1</strain>
    </source>
</reference>
<evidence type="ECO:0000313" key="1">
    <source>
        <dbReference type="EMBL" id="ENY79649.1"/>
    </source>
</evidence>
<evidence type="ECO:0000313" key="2">
    <source>
        <dbReference type="Proteomes" id="UP000013237"/>
    </source>
</evidence>
<comment type="caution">
    <text evidence="1">The sequence shown here is derived from an EMBL/GenBank/DDBJ whole genome shotgun (WGS) entry which is preliminary data.</text>
</comment>
<name>A0AAD2ZW36_PSEPU</name>
<dbReference type="RefSeq" id="WP_004573839.1">
    <property type="nucleotide sequence ID" value="NZ_APBQ01000005.1"/>
</dbReference>
<proteinExistence type="predicted"/>
<protein>
    <submittedName>
        <fullName evidence="1">Uncharacterized protein</fullName>
    </submittedName>
</protein>
<dbReference type="Proteomes" id="UP000013237">
    <property type="component" value="Unassembled WGS sequence"/>
</dbReference>
<sequence>MCTWAETEKLDGSGDVVTTVYELARSFGCQPSDLVSISGRSLDEDECLCDLDEAATGKKLGYAVSYPPERFDVLFTQEKH</sequence>
<dbReference type="EMBL" id="APBQ01000005">
    <property type="protein sequence ID" value="ENY79649.1"/>
    <property type="molecule type" value="Genomic_DNA"/>
</dbReference>
<accession>A0AAD2ZW36</accession>
<gene>
    <name evidence="1" type="ORF">C206_00780</name>
</gene>
<organism evidence="1 2">
    <name type="scientific">Pseudomonas putida TRO1</name>
    <dbReference type="NCBI Taxonomy" id="1227924"/>
    <lineage>
        <taxon>Bacteria</taxon>
        <taxon>Pseudomonadati</taxon>
        <taxon>Pseudomonadota</taxon>
        <taxon>Gammaproteobacteria</taxon>
        <taxon>Pseudomonadales</taxon>
        <taxon>Pseudomonadaceae</taxon>
        <taxon>Pseudomonas</taxon>
    </lineage>
</organism>
<dbReference type="AlphaFoldDB" id="A0AAD2ZW36"/>